<evidence type="ECO:0000256" key="4">
    <source>
        <dbReference type="ARBA" id="ARBA00022989"/>
    </source>
</evidence>
<proteinExistence type="inferred from homology"/>
<keyword evidence="5 6" id="KW-0472">Membrane</keyword>
<protein>
    <recommendedName>
        <fullName evidence="6">GDT1 family protein</fullName>
    </recommendedName>
</protein>
<name>A0ABR2YQ48_9CHLO</name>
<dbReference type="PROSITE" id="PS01214">
    <property type="entry name" value="UPF0016"/>
    <property type="match status" value="1"/>
</dbReference>
<evidence type="ECO:0000313" key="8">
    <source>
        <dbReference type="Proteomes" id="UP001491310"/>
    </source>
</evidence>
<comment type="subcellular location">
    <subcellularLocation>
        <location evidence="1 6">Membrane</location>
        <topology evidence="1 6">Multi-pass membrane protein</topology>
    </subcellularLocation>
</comment>
<comment type="caution">
    <text evidence="6">Lacks conserved residue(s) required for the propagation of feature annotation.</text>
</comment>
<dbReference type="InterPro" id="IPR001727">
    <property type="entry name" value="GDT1-like"/>
</dbReference>
<reference evidence="7 8" key="1">
    <citation type="journal article" date="2024" name="Nat. Commun.">
        <title>Phylogenomics reveals the evolutionary origins of lichenization in chlorophyte algae.</title>
        <authorList>
            <person name="Puginier C."/>
            <person name="Libourel C."/>
            <person name="Otte J."/>
            <person name="Skaloud P."/>
            <person name="Haon M."/>
            <person name="Grisel S."/>
            <person name="Petersen M."/>
            <person name="Berrin J.G."/>
            <person name="Delaux P.M."/>
            <person name="Dal Grande F."/>
            <person name="Keller J."/>
        </authorList>
    </citation>
    <scope>NUCLEOTIDE SEQUENCE [LARGE SCALE GENOMIC DNA]</scope>
    <source>
        <strain evidence="7 8">SAG 216-7</strain>
    </source>
</reference>
<organism evidence="7 8">
    <name type="scientific">Coccomyxa subellipsoidea</name>
    <dbReference type="NCBI Taxonomy" id="248742"/>
    <lineage>
        <taxon>Eukaryota</taxon>
        <taxon>Viridiplantae</taxon>
        <taxon>Chlorophyta</taxon>
        <taxon>core chlorophytes</taxon>
        <taxon>Trebouxiophyceae</taxon>
        <taxon>Trebouxiophyceae incertae sedis</taxon>
        <taxon>Coccomyxaceae</taxon>
        <taxon>Coccomyxa</taxon>
    </lineage>
</organism>
<keyword evidence="4 6" id="KW-1133">Transmembrane helix</keyword>
<comment type="caution">
    <text evidence="7">The sequence shown here is derived from an EMBL/GenBank/DDBJ whole genome shotgun (WGS) entry which is preliminary data.</text>
</comment>
<evidence type="ECO:0000256" key="5">
    <source>
        <dbReference type="ARBA" id="ARBA00023136"/>
    </source>
</evidence>
<feature type="transmembrane region" description="Helical" evidence="6">
    <location>
        <begin position="116"/>
        <end position="134"/>
    </location>
</feature>
<dbReference type="Pfam" id="PF01169">
    <property type="entry name" value="GDT1"/>
    <property type="match status" value="1"/>
</dbReference>
<evidence type="ECO:0000256" key="6">
    <source>
        <dbReference type="RuleBase" id="RU365102"/>
    </source>
</evidence>
<dbReference type="PANTHER" id="PTHR12608">
    <property type="entry name" value="TRANSMEMBRANE PROTEIN HTP-1 RELATED"/>
    <property type="match status" value="1"/>
</dbReference>
<dbReference type="EMBL" id="JALJOT010000007">
    <property type="protein sequence ID" value="KAK9909153.1"/>
    <property type="molecule type" value="Genomic_DNA"/>
</dbReference>
<feature type="transmembrane region" description="Helical" evidence="6">
    <location>
        <begin position="80"/>
        <end position="104"/>
    </location>
</feature>
<dbReference type="InterPro" id="IPR049555">
    <property type="entry name" value="GDT1-like_CS"/>
</dbReference>
<dbReference type="PANTHER" id="PTHR12608:SF7">
    <property type="entry name" value="PROTEIN PAM71-HOMOLOG, CHLOROPLASTIC"/>
    <property type="match status" value="1"/>
</dbReference>
<evidence type="ECO:0000256" key="3">
    <source>
        <dbReference type="ARBA" id="ARBA00022692"/>
    </source>
</evidence>
<feature type="transmembrane region" description="Helical" evidence="6">
    <location>
        <begin position="9"/>
        <end position="27"/>
    </location>
</feature>
<keyword evidence="8" id="KW-1185">Reference proteome</keyword>
<gene>
    <name evidence="7" type="ORF">WJX75_007930</name>
</gene>
<evidence type="ECO:0000313" key="7">
    <source>
        <dbReference type="EMBL" id="KAK9909153.1"/>
    </source>
</evidence>
<evidence type="ECO:0000256" key="2">
    <source>
        <dbReference type="ARBA" id="ARBA00009190"/>
    </source>
</evidence>
<sequence>MGKQTVFKGVSWGAGVLILVAAAWALAHNAGYAPLLKEWAANSALGKSGFLAAFTLIFLSEIGDKTFFLAGLLAMKVGRAISFVGSTLALALMTVISVLIGYGFKSVPDALKSSVPIGRYLSVACMFYFGVRTLQEAWQTPKEADNEGGEFASAQLSLDEAEKGGGLKTQTAWQALLQPWASHTLLSVLLSARSLAMDLLHCWLSLGALWHLSSR</sequence>
<evidence type="ECO:0000256" key="1">
    <source>
        <dbReference type="ARBA" id="ARBA00004141"/>
    </source>
</evidence>
<keyword evidence="3 6" id="KW-0812">Transmembrane</keyword>
<accession>A0ABR2YQ48</accession>
<comment type="similarity">
    <text evidence="2 6">Belongs to the GDT1 family.</text>
</comment>
<dbReference type="Proteomes" id="UP001491310">
    <property type="component" value="Unassembled WGS sequence"/>
</dbReference>